<evidence type="ECO:0000313" key="1">
    <source>
        <dbReference type="EMBL" id="NNV23558.1"/>
    </source>
</evidence>
<evidence type="ECO:0000313" key="2">
    <source>
        <dbReference type="Proteomes" id="UP000526233"/>
    </source>
</evidence>
<comment type="caution">
    <text evidence="1">The sequence shown here is derived from an EMBL/GenBank/DDBJ whole genome shotgun (WGS) entry which is preliminary data.</text>
</comment>
<dbReference type="PROSITE" id="PS51318">
    <property type="entry name" value="TAT"/>
    <property type="match status" value="1"/>
</dbReference>
<sequence>MPVDNFLDTAFPRQISRRSVLRGTVALAALGAIAAIAGPLPAAAADATQQDFMQLSTFLTGHHLDPVLGSRYFAALQKRNPDLVAQMNALGSVIKKSNVANMDAFLELPSIDPRLMETATKIVSAWYLGVVGEPEDAELIAYGEALMYRPTRGILAIPTYGPGPDAWGPKPDTKI</sequence>
<dbReference type="RefSeq" id="WP_112805401.1">
    <property type="nucleotide sequence ID" value="NZ_CAXURC020000003.1"/>
</dbReference>
<organism evidence="1 2">
    <name type="scientific">Brucella pseudogrignonensis</name>
    <dbReference type="NCBI Taxonomy" id="419475"/>
    <lineage>
        <taxon>Bacteria</taxon>
        <taxon>Pseudomonadati</taxon>
        <taxon>Pseudomonadota</taxon>
        <taxon>Alphaproteobacteria</taxon>
        <taxon>Hyphomicrobiales</taxon>
        <taxon>Brucellaceae</taxon>
        <taxon>Brucella/Ochrobactrum group</taxon>
        <taxon>Brucella</taxon>
    </lineage>
</organism>
<dbReference type="Proteomes" id="UP000526233">
    <property type="component" value="Unassembled WGS sequence"/>
</dbReference>
<accession>A0A7Y3T9Z8</accession>
<name>A0A7Y3T9Z8_9HYPH</name>
<dbReference type="InterPro" id="IPR024651">
    <property type="entry name" value="FAD-SLDH_ssu"/>
</dbReference>
<dbReference type="EMBL" id="PKQI01000004">
    <property type="protein sequence ID" value="NNV23558.1"/>
    <property type="molecule type" value="Genomic_DNA"/>
</dbReference>
<protein>
    <submittedName>
        <fullName evidence="1">Sorbitol dehydrogenase</fullName>
    </submittedName>
</protein>
<dbReference type="AlphaFoldDB" id="A0A7Y3T9Z8"/>
<dbReference type="Pfam" id="PF12318">
    <property type="entry name" value="FAD-SLDH"/>
    <property type="match status" value="1"/>
</dbReference>
<gene>
    <name evidence="1" type="ORF">EHE22_24550</name>
</gene>
<reference evidence="1 2" key="1">
    <citation type="submission" date="2018-11" db="EMBL/GenBank/DDBJ databases">
        <title>Genome sequencing and analysis.</title>
        <authorList>
            <person name="Huang Y.-T."/>
        </authorList>
    </citation>
    <scope>NUCLEOTIDE SEQUENCE [LARGE SCALE GENOMIC DNA]</scope>
    <source>
        <strain evidence="1 2">SHIN</strain>
    </source>
</reference>
<proteinExistence type="predicted"/>
<dbReference type="InterPro" id="IPR006311">
    <property type="entry name" value="TAT_signal"/>
</dbReference>